<name>A0A8B9NXG1_APTOW</name>
<protein>
    <submittedName>
        <fullName evidence="1">Uncharacterized protein</fullName>
    </submittedName>
</protein>
<evidence type="ECO:0000313" key="1">
    <source>
        <dbReference type="Ensembl" id="ENSAOWP00000003859.1"/>
    </source>
</evidence>
<proteinExistence type="predicted"/>
<accession>A0A8B9NXG1</accession>
<dbReference type="Ensembl" id="ENSAOWT00000004420.1">
    <property type="protein sequence ID" value="ENSAOWP00000003859.1"/>
    <property type="gene ID" value="ENSAOWG00000002716.1"/>
</dbReference>
<sequence length="93" mass="10454">CLRIRSLHTKYGGSVRTEEVISAAEMQRLFGQCGAGGQTREKVVCAQKDTNPEKILEVRRKDTKNTLKTLKVPSVGTVKRWEIGLSLKGRQQR</sequence>
<reference evidence="1" key="2">
    <citation type="submission" date="2025-09" db="UniProtKB">
        <authorList>
            <consortium name="Ensembl"/>
        </authorList>
    </citation>
    <scope>IDENTIFICATION</scope>
</reference>
<evidence type="ECO:0000313" key="2">
    <source>
        <dbReference type="Proteomes" id="UP000694424"/>
    </source>
</evidence>
<organism evidence="1 2">
    <name type="scientific">Apteryx owenii</name>
    <name type="common">Little spotted kiwi</name>
    <dbReference type="NCBI Taxonomy" id="8824"/>
    <lineage>
        <taxon>Eukaryota</taxon>
        <taxon>Metazoa</taxon>
        <taxon>Chordata</taxon>
        <taxon>Craniata</taxon>
        <taxon>Vertebrata</taxon>
        <taxon>Euteleostomi</taxon>
        <taxon>Archelosauria</taxon>
        <taxon>Archosauria</taxon>
        <taxon>Dinosauria</taxon>
        <taxon>Saurischia</taxon>
        <taxon>Theropoda</taxon>
        <taxon>Coelurosauria</taxon>
        <taxon>Aves</taxon>
        <taxon>Palaeognathae</taxon>
        <taxon>Apterygiformes</taxon>
        <taxon>Apterygidae</taxon>
        <taxon>Apteryx</taxon>
    </lineage>
</organism>
<keyword evidence="2" id="KW-1185">Reference proteome</keyword>
<dbReference type="AlphaFoldDB" id="A0A8B9NXG1"/>
<dbReference type="Proteomes" id="UP000694424">
    <property type="component" value="Unplaced"/>
</dbReference>
<reference evidence="1" key="1">
    <citation type="submission" date="2025-08" db="UniProtKB">
        <authorList>
            <consortium name="Ensembl"/>
        </authorList>
    </citation>
    <scope>IDENTIFICATION</scope>
</reference>